<dbReference type="PANTHER" id="PTHR33408">
    <property type="entry name" value="TRANSPOSASE"/>
    <property type="match status" value="1"/>
</dbReference>
<dbReference type="EMBL" id="CAADFM010000734">
    <property type="protein sequence ID" value="VFK29417.1"/>
    <property type="molecule type" value="Genomic_DNA"/>
</dbReference>
<dbReference type="AlphaFoldDB" id="A0A450XJF6"/>
<name>A0A450XJF6_9GAMM</name>
<feature type="domain" description="Transposase InsH N-terminal" evidence="1">
    <location>
        <begin position="24"/>
        <end position="107"/>
    </location>
</feature>
<protein>
    <submittedName>
        <fullName evidence="2">Transposase domain (DUF772)</fullName>
    </submittedName>
</protein>
<proteinExistence type="predicted"/>
<gene>
    <name evidence="2" type="ORF">BECKLPF1236A_GA0070988_107342</name>
</gene>
<dbReference type="Pfam" id="PF05598">
    <property type="entry name" value="DUF772"/>
    <property type="match status" value="1"/>
</dbReference>
<evidence type="ECO:0000259" key="1">
    <source>
        <dbReference type="Pfam" id="PF05598"/>
    </source>
</evidence>
<accession>A0A450XJF6</accession>
<reference evidence="2" key="1">
    <citation type="submission" date="2019-02" db="EMBL/GenBank/DDBJ databases">
        <authorList>
            <person name="Gruber-Vodicka R. H."/>
            <person name="Seah K. B. B."/>
        </authorList>
    </citation>
    <scope>NUCLEOTIDE SEQUENCE</scope>
    <source>
        <strain evidence="2">BECK_S312</strain>
    </source>
</reference>
<evidence type="ECO:0000313" key="2">
    <source>
        <dbReference type="EMBL" id="VFK29417.1"/>
    </source>
</evidence>
<sequence length="123" mass="14071">MHMSSRRYQKALDRHQVMVLPPTVDEYVSQNNMVRSIDIYIDTLDIMELGFGNTQPVTGPGQPAYDPAALIKLYLYGYIQGIRSSRKLEHETLRNLEVIWLIKGLQPSYRTQGCSVLVANLIF</sequence>
<organism evidence="2">
    <name type="scientific">Candidatus Kentrum sp. LPFa</name>
    <dbReference type="NCBI Taxonomy" id="2126335"/>
    <lineage>
        <taxon>Bacteria</taxon>
        <taxon>Pseudomonadati</taxon>
        <taxon>Pseudomonadota</taxon>
        <taxon>Gammaproteobacteria</taxon>
        <taxon>Candidatus Kentrum</taxon>
    </lineage>
</organism>
<dbReference type="InterPro" id="IPR008490">
    <property type="entry name" value="Transposase_InsH_N"/>
</dbReference>
<dbReference type="PANTHER" id="PTHR33408:SF2">
    <property type="entry name" value="TRANSPOSASE DDE DOMAIN-CONTAINING PROTEIN"/>
    <property type="match status" value="1"/>
</dbReference>